<dbReference type="GO" id="GO:0003886">
    <property type="term" value="F:DNA (cytosine-5-)-methyltransferase activity"/>
    <property type="evidence" value="ECO:0007669"/>
    <property type="project" value="UniProtKB-EC"/>
</dbReference>
<dbReference type="SUPFAM" id="SSF53335">
    <property type="entry name" value="S-adenosyl-L-methionine-dependent methyltransferases"/>
    <property type="match status" value="1"/>
</dbReference>
<dbReference type="InterPro" id="IPR001525">
    <property type="entry name" value="C5_MeTfrase"/>
</dbReference>
<name>A0A438N7B6_EXOME</name>
<proteinExistence type="inferred from homology"/>
<dbReference type="GO" id="GO:0005634">
    <property type="term" value="C:nucleus"/>
    <property type="evidence" value="ECO:0007669"/>
    <property type="project" value="TreeGrafter"/>
</dbReference>
<evidence type="ECO:0000313" key="6">
    <source>
        <dbReference type="EMBL" id="RVX71536.1"/>
    </source>
</evidence>
<feature type="active site" evidence="5">
    <location>
        <position position="390"/>
    </location>
</feature>
<reference evidence="6 7" key="1">
    <citation type="submission" date="2017-03" db="EMBL/GenBank/DDBJ databases">
        <title>Genomes of endolithic fungi from Antarctica.</title>
        <authorList>
            <person name="Coleine C."/>
            <person name="Masonjones S."/>
            <person name="Stajich J.E."/>
        </authorList>
    </citation>
    <scope>NUCLEOTIDE SEQUENCE [LARGE SCALE GENOMIC DNA]</scope>
    <source>
        <strain evidence="6 7">CCFEE 6314</strain>
    </source>
</reference>
<evidence type="ECO:0000313" key="7">
    <source>
        <dbReference type="Proteomes" id="UP000288859"/>
    </source>
</evidence>
<dbReference type="Pfam" id="PF00145">
    <property type="entry name" value="DNA_methylase"/>
    <property type="match status" value="2"/>
</dbReference>
<evidence type="ECO:0000256" key="5">
    <source>
        <dbReference type="PROSITE-ProRule" id="PRU01016"/>
    </source>
</evidence>
<protein>
    <recommendedName>
        <fullName evidence="1">DNA (cytosine-5-)-methyltransferase</fullName>
        <ecNumber evidence="1">2.1.1.37</ecNumber>
    </recommendedName>
</protein>
<dbReference type="Gene3D" id="3.90.120.10">
    <property type="entry name" value="DNA Methylase, subunit A, domain 2"/>
    <property type="match status" value="1"/>
</dbReference>
<organism evidence="6 7">
    <name type="scientific">Exophiala mesophila</name>
    <name type="common">Black yeast-like fungus</name>
    <dbReference type="NCBI Taxonomy" id="212818"/>
    <lineage>
        <taxon>Eukaryota</taxon>
        <taxon>Fungi</taxon>
        <taxon>Dikarya</taxon>
        <taxon>Ascomycota</taxon>
        <taxon>Pezizomycotina</taxon>
        <taxon>Eurotiomycetes</taxon>
        <taxon>Chaetothyriomycetidae</taxon>
        <taxon>Chaetothyriales</taxon>
        <taxon>Herpotrichiellaceae</taxon>
        <taxon>Exophiala</taxon>
    </lineage>
</organism>
<evidence type="ECO:0000256" key="2">
    <source>
        <dbReference type="ARBA" id="ARBA00022603"/>
    </source>
</evidence>
<evidence type="ECO:0000256" key="1">
    <source>
        <dbReference type="ARBA" id="ARBA00011975"/>
    </source>
</evidence>
<dbReference type="GO" id="GO:0003677">
    <property type="term" value="F:DNA binding"/>
    <property type="evidence" value="ECO:0007669"/>
    <property type="project" value="TreeGrafter"/>
</dbReference>
<dbReference type="OrthoDB" id="414133at2759"/>
<dbReference type="EC" id="2.1.1.37" evidence="1"/>
<evidence type="ECO:0000256" key="4">
    <source>
        <dbReference type="ARBA" id="ARBA00022691"/>
    </source>
</evidence>
<comment type="caution">
    <text evidence="6">The sequence shown here is derived from an EMBL/GenBank/DDBJ whole genome shotgun (WGS) entry which is preliminary data.</text>
</comment>
<gene>
    <name evidence="6" type="ORF">B0A52_05108</name>
</gene>
<keyword evidence="2 5" id="KW-0489">Methyltransferase</keyword>
<dbReference type="Gene3D" id="3.40.50.150">
    <property type="entry name" value="Vaccinia Virus protein VP39"/>
    <property type="match status" value="1"/>
</dbReference>
<dbReference type="PRINTS" id="PR00105">
    <property type="entry name" value="C5METTRFRASE"/>
</dbReference>
<keyword evidence="4 5" id="KW-0949">S-adenosyl-L-methionine</keyword>
<dbReference type="AlphaFoldDB" id="A0A438N7B6"/>
<keyword evidence="3 5" id="KW-0808">Transferase</keyword>
<comment type="similarity">
    <text evidence="5">Belongs to the class I-like SAM-binding methyltransferase superfamily. C5-methyltransferase family.</text>
</comment>
<dbReference type="InterPro" id="IPR029063">
    <property type="entry name" value="SAM-dependent_MTases_sf"/>
</dbReference>
<dbReference type="PANTHER" id="PTHR10629:SF52">
    <property type="entry name" value="DNA (CYTOSINE-5)-METHYLTRANSFERASE 1"/>
    <property type="match status" value="1"/>
</dbReference>
<dbReference type="EMBL" id="NAJM01000017">
    <property type="protein sequence ID" value="RVX71536.1"/>
    <property type="molecule type" value="Genomic_DNA"/>
</dbReference>
<dbReference type="InterPro" id="IPR050390">
    <property type="entry name" value="C5-Methyltransferase"/>
</dbReference>
<evidence type="ECO:0000256" key="3">
    <source>
        <dbReference type="ARBA" id="ARBA00022679"/>
    </source>
</evidence>
<dbReference type="PROSITE" id="PS51679">
    <property type="entry name" value="SAM_MT_C5"/>
    <property type="match status" value="1"/>
</dbReference>
<accession>A0A438N7B6</accession>
<dbReference type="Proteomes" id="UP000288859">
    <property type="component" value="Unassembled WGS sequence"/>
</dbReference>
<dbReference type="PANTHER" id="PTHR10629">
    <property type="entry name" value="CYTOSINE-SPECIFIC METHYLTRANSFERASE"/>
    <property type="match status" value="1"/>
</dbReference>
<sequence length="625" mass="70183">MAATRRCGPFQGHELSLNSTDWATGRFIANQFDTATSSAGPHPINSQAFPVHLGDISPSQHDTIAISDDEDDISVISIDSQDDLSTQILSNFDNVVDLRETSENLDLKKGDSVQLLDRSYLRIQNVTKDRRTQKILSVSGYRLVKSDRKLHLMQAKGRELILLFHEELGKGPDVFDASLESINISDVSKKCNIIFTNQNYQDLSAQNDVELQGEISDRKEKTYFCRWKRILPRLSKCFDAKGDTTHHTGAVIRLSEENCDDSERLVVRGNNLVMVPTKISARDLRNNWRGHHHHHPLGSKVSWTSGRRKQQYTFSDFFCGAGGASCGAYDAGFAINCGVDHNKEAMATYRENFRLGRDVGILSSIGDFIADALKRGGLFRCDICHFSPPCTFASSANTRPNEELDAEAHTAFLAIGDLLRITRPRIATLEEAPALVWPCNRRRPFFTELIDLFLSHGYSVRWKVQNLADWGVPQKRIRLIMIAACPGEPMPSWPEATHGEGALMPHATLRNTVGAIPRDTLDHNPHEVRRFSIPKSPLDWDSLSHTIKCSGDAEKVHHPSGMRGYTIAELKVIQTFPLGFWFAGKSGDKKRQIGNAFPPRAAEVLFSHLRKRMTRQDKREERAGF</sequence>
<dbReference type="GO" id="GO:0032259">
    <property type="term" value="P:methylation"/>
    <property type="evidence" value="ECO:0007669"/>
    <property type="project" value="UniProtKB-KW"/>
</dbReference>
<dbReference type="GO" id="GO:0044027">
    <property type="term" value="P:negative regulation of gene expression via chromosomal CpG island methylation"/>
    <property type="evidence" value="ECO:0007669"/>
    <property type="project" value="TreeGrafter"/>
</dbReference>